<gene>
    <name evidence="1" type="ORF">ACFQ2N_15855</name>
</gene>
<proteinExistence type="predicted"/>
<dbReference type="Proteomes" id="UP001597033">
    <property type="component" value="Unassembled WGS sequence"/>
</dbReference>
<dbReference type="EMBL" id="JBHTKN010000015">
    <property type="protein sequence ID" value="MFD1043826.1"/>
    <property type="molecule type" value="Genomic_DNA"/>
</dbReference>
<reference evidence="2" key="1">
    <citation type="journal article" date="2019" name="Int. J. Syst. Evol. Microbiol.">
        <title>The Global Catalogue of Microorganisms (GCM) 10K type strain sequencing project: providing services to taxonomists for standard genome sequencing and annotation.</title>
        <authorList>
            <consortium name="The Broad Institute Genomics Platform"/>
            <consortium name="The Broad Institute Genome Sequencing Center for Infectious Disease"/>
            <person name="Wu L."/>
            <person name="Ma J."/>
        </authorList>
    </citation>
    <scope>NUCLEOTIDE SEQUENCE [LARGE SCALE GENOMIC DNA]</scope>
    <source>
        <strain evidence="2">CCUG 55854</strain>
    </source>
</reference>
<evidence type="ECO:0000313" key="1">
    <source>
        <dbReference type="EMBL" id="MFD1043826.1"/>
    </source>
</evidence>
<protein>
    <submittedName>
        <fullName evidence="1">Uncharacterized protein</fullName>
    </submittedName>
</protein>
<evidence type="ECO:0000313" key="2">
    <source>
        <dbReference type="Proteomes" id="UP001597033"/>
    </source>
</evidence>
<organism evidence="1 2">
    <name type="scientific">Pseudoxanthomonas kaohsiungensis</name>
    <dbReference type="NCBI Taxonomy" id="283923"/>
    <lineage>
        <taxon>Bacteria</taxon>
        <taxon>Pseudomonadati</taxon>
        <taxon>Pseudomonadota</taxon>
        <taxon>Gammaproteobacteria</taxon>
        <taxon>Lysobacterales</taxon>
        <taxon>Lysobacteraceae</taxon>
        <taxon>Pseudoxanthomonas</taxon>
    </lineage>
</organism>
<accession>A0ABW3M1H7</accession>
<keyword evidence="2" id="KW-1185">Reference proteome</keyword>
<dbReference type="RefSeq" id="WP_162378238.1">
    <property type="nucleotide sequence ID" value="NZ_JBHTKN010000015.1"/>
</dbReference>
<name>A0ABW3M1H7_9GAMM</name>
<comment type="caution">
    <text evidence="1">The sequence shown here is derived from an EMBL/GenBank/DDBJ whole genome shotgun (WGS) entry which is preliminary data.</text>
</comment>
<sequence length="68" mass="7378">MQKKRVSIELGDGVYIDVDVKPVLSGTSVPKPPPKKVARVVVNVGDHGDWKSMQLGLDIEVSVSHRKG</sequence>